<keyword evidence="4" id="KW-0645">Protease</keyword>
<evidence type="ECO:0000256" key="12">
    <source>
        <dbReference type="ARBA" id="ARBA00023180"/>
    </source>
</evidence>
<comment type="subcellular location">
    <subcellularLocation>
        <location evidence="3">Membrane</location>
        <topology evidence="3">Single-pass type I membrane protein</topology>
    </subcellularLocation>
</comment>
<dbReference type="InterPro" id="IPR040230">
    <property type="entry name" value="TIKI1/2-like"/>
</dbReference>
<dbReference type="CDD" id="cd14789">
    <property type="entry name" value="Tiki"/>
    <property type="match status" value="1"/>
</dbReference>
<protein>
    <submittedName>
        <fullName evidence="13">TraB/GumN family protein</fullName>
    </submittedName>
</protein>
<gene>
    <name evidence="13" type="ORF">M0654_14935</name>
</gene>
<evidence type="ECO:0000256" key="2">
    <source>
        <dbReference type="ARBA" id="ARBA00001941"/>
    </source>
</evidence>
<evidence type="ECO:0000313" key="14">
    <source>
        <dbReference type="Proteomes" id="UP001202827"/>
    </source>
</evidence>
<comment type="cofactor">
    <cofactor evidence="1">
        <name>Mn(2+)</name>
        <dbReference type="ChEBI" id="CHEBI:29035"/>
    </cofactor>
</comment>
<comment type="cofactor">
    <cofactor evidence="2">
        <name>Co(2+)</name>
        <dbReference type="ChEBI" id="CHEBI:48828"/>
    </cofactor>
</comment>
<keyword evidence="5" id="KW-0812">Transmembrane</keyword>
<dbReference type="Proteomes" id="UP001202827">
    <property type="component" value="Unassembled WGS sequence"/>
</dbReference>
<sequence>MTPAPSSLPGALLLRAQDMTLWLLAALHLLALASLLLILGFADGARAQTPACSGENVLEALKTENPQAYDKVMAEGEAVPNGKGIFWKVEKPGLEPSYMLGTMHVADPRVLEMPAGARDALARAKTIVVESDEVLDESKAMAALLMKPELTMFTDGRSIETLVPPQDLQLLKDGLKAKGITLSAVSRMKPWMLMSMVSIPACELARKGGGNLFLDKKIAKEAAAQGKQVKGLETLEEQANAINAIPLELHIKSLVEALKLGPKLDDVFFTMTEVYLSGNIGIIQPMLKVVAPDGTEDQAGYAEFDELVITKRNQLMAERAAPIFAEGSAFVAVGAAHLPGAQGLIELLRRQGFTVTAVN</sequence>
<dbReference type="InterPro" id="IPR002816">
    <property type="entry name" value="TraB/PrgY/GumN_fam"/>
</dbReference>
<keyword evidence="9" id="KW-1133">Transmembrane helix</keyword>
<evidence type="ECO:0000256" key="7">
    <source>
        <dbReference type="ARBA" id="ARBA00022729"/>
    </source>
</evidence>
<keyword evidence="6" id="KW-0479">Metal-binding</keyword>
<keyword evidence="8" id="KW-0378">Hydrolase</keyword>
<dbReference type="PANTHER" id="PTHR31120:SF6">
    <property type="entry name" value="METALLOPROTEASE TIKI HOMOLOG"/>
    <property type="match status" value="1"/>
</dbReference>
<evidence type="ECO:0000256" key="1">
    <source>
        <dbReference type="ARBA" id="ARBA00001936"/>
    </source>
</evidence>
<evidence type="ECO:0000256" key="4">
    <source>
        <dbReference type="ARBA" id="ARBA00022670"/>
    </source>
</evidence>
<proteinExistence type="predicted"/>
<evidence type="ECO:0000256" key="6">
    <source>
        <dbReference type="ARBA" id="ARBA00022723"/>
    </source>
</evidence>
<evidence type="ECO:0000256" key="10">
    <source>
        <dbReference type="ARBA" id="ARBA00023049"/>
    </source>
</evidence>
<keyword evidence="7" id="KW-0732">Signal</keyword>
<keyword evidence="12" id="KW-0325">Glycoprotein</keyword>
<accession>A0ABT0ITT8</accession>
<evidence type="ECO:0000256" key="3">
    <source>
        <dbReference type="ARBA" id="ARBA00004479"/>
    </source>
</evidence>
<evidence type="ECO:0000256" key="9">
    <source>
        <dbReference type="ARBA" id="ARBA00022989"/>
    </source>
</evidence>
<name>A0ABT0ITT8_9HYPH</name>
<dbReference type="PANTHER" id="PTHR31120">
    <property type="entry name" value="METALLOPROTEASE TIKI"/>
    <property type="match status" value="1"/>
</dbReference>
<reference evidence="13 14" key="1">
    <citation type="submission" date="2022-04" db="EMBL/GenBank/DDBJ databases">
        <title>Rhizobium coralii sp. nov., isolated from coral Turbinaria peltata.</title>
        <authorList>
            <person name="Sun H."/>
        </authorList>
    </citation>
    <scope>NUCLEOTIDE SEQUENCE [LARGE SCALE GENOMIC DNA]</scope>
    <source>
        <strain evidence="13 14">NTR19</strain>
    </source>
</reference>
<evidence type="ECO:0000313" key="13">
    <source>
        <dbReference type="EMBL" id="MCK8781276.1"/>
    </source>
</evidence>
<dbReference type="Pfam" id="PF01963">
    <property type="entry name" value="TraB_PrgY_gumN"/>
    <property type="match status" value="1"/>
</dbReference>
<dbReference type="RefSeq" id="WP_248683799.1">
    <property type="nucleotide sequence ID" value="NZ_JALPRY010000016.1"/>
</dbReference>
<evidence type="ECO:0000256" key="11">
    <source>
        <dbReference type="ARBA" id="ARBA00023136"/>
    </source>
</evidence>
<evidence type="ECO:0000256" key="5">
    <source>
        <dbReference type="ARBA" id="ARBA00022692"/>
    </source>
</evidence>
<keyword evidence="10" id="KW-0482">Metalloprotease</keyword>
<keyword evidence="14" id="KW-1185">Reference proteome</keyword>
<keyword evidence="11" id="KW-0472">Membrane</keyword>
<organism evidence="13 14">
    <name type="scientific">Neorhizobium turbinariae</name>
    <dbReference type="NCBI Taxonomy" id="2937795"/>
    <lineage>
        <taxon>Bacteria</taxon>
        <taxon>Pseudomonadati</taxon>
        <taxon>Pseudomonadota</taxon>
        <taxon>Alphaproteobacteria</taxon>
        <taxon>Hyphomicrobiales</taxon>
        <taxon>Rhizobiaceae</taxon>
        <taxon>Rhizobium/Agrobacterium group</taxon>
        <taxon>Neorhizobium</taxon>
    </lineage>
</organism>
<comment type="caution">
    <text evidence="13">The sequence shown here is derived from an EMBL/GenBank/DDBJ whole genome shotgun (WGS) entry which is preliminary data.</text>
</comment>
<evidence type="ECO:0000256" key="8">
    <source>
        <dbReference type="ARBA" id="ARBA00022801"/>
    </source>
</evidence>
<dbReference type="EMBL" id="JALPRY010000016">
    <property type="protein sequence ID" value="MCK8781276.1"/>
    <property type="molecule type" value="Genomic_DNA"/>
</dbReference>